<evidence type="ECO:0000313" key="2">
    <source>
        <dbReference type="EMBL" id="KAF9590171.1"/>
    </source>
</evidence>
<feature type="domain" description="F-box" evidence="1">
    <location>
        <begin position="28"/>
        <end position="67"/>
    </location>
</feature>
<dbReference type="InterPro" id="IPR001810">
    <property type="entry name" value="F-box_dom"/>
</dbReference>
<dbReference type="InterPro" id="IPR036047">
    <property type="entry name" value="F-box-like_dom_sf"/>
</dbReference>
<gene>
    <name evidence="2" type="ORF">IFM89_031775</name>
</gene>
<dbReference type="AlphaFoldDB" id="A0A835LK17"/>
<dbReference type="SUPFAM" id="SSF81383">
    <property type="entry name" value="F-box domain"/>
    <property type="match status" value="1"/>
</dbReference>
<keyword evidence="3" id="KW-1185">Reference proteome</keyword>
<dbReference type="InterPro" id="IPR017451">
    <property type="entry name" value="F-box-assoc_interact_dom"/>
</dbReference>
<dbReference type="SMART" id="SM00256">
    <property type="entry name" value="FBOX"/>
    <property type="match status" value="1"/>
</dbReference>
<reference evidence="2 3" key="1">
    <citation type="submission" date="2020-10" db="EMBL/GenBank/DDBJ databases">
        <title>The Coptis chinensis genome and diversification of protoberbering-type alkaloids.</title>
        <authorList>
            <person name="Wang B."/>
            <person name="Shu S."/>
            <person name="Song C."/>
            <person name="Liu Y."/>
        </authorList>
    </citation>
    <scope>NUCLEOTIDE SEQUENCE [LARGE SCALE GENOMIC DNA]</scope>
    <source>
        <strain evidence="2">HL-2020</strain>
        <tissue evidence="2">Leaf</tissue>
    </source>
</reference>
<proteinExistence type="predicted"/>
<evidence type="ECO:0000259" key="1">
    <source>
        <dbReference type="SMART" id="SM00256"/>
    </source>
</evidence>
<evidence type="ECO:0000313" key="3">
    <source>
        <dbReference type="Proteomes" id="UP000631114"/>
    </source>
</evidence>
<protein>
    <recommendedName>
        <fullName evidence="1">F-box domain-containing protein</fullName>
    </recommendedName>
</protein>
<dbReference type="InterPro" id="IPR013187">
    <property type="entry name" value="F-box-assoc_dom_typ3"/>
</dbReference>
<dbReference type="OrthoDB" id="610337at2759"/>
<dbReference type="EMBL" id="JADFTS010000009">
    <property type="protein sequence ID" value="KAF9590171.1"/>
    <property type="molecule type" value="Genomic_DNA"/>
</dbReference>
<dbReference type="InterPro" id="IPR050796">
    <property type="entry name" value="SCF_F-box_component"/>
</dbReference>
<comment type="caution">
    <text evidence="2">The sequence shown here is derived from an EMBL/GenBank/DDBJ whole genome shotgun (WGS) entry which is preliminary data.</text>
</comment>
<dbReference type="Pfam" id="PF08268">
    <property type="entry name" value="FBA_3"/>
    <property type="match status" value="1"/>
</dbReference>
<dbReference type="PANTHER" id="PTHR31672:SF13">
    <property type="entry name" value="F-BOX PROTEIN CPR30-LIKE"/>
    <property type="match status" value="1"/>
</dbReference>
<dbReference type="NCBIfam" id="TIGR01640">
    <property type="entry name" value="F_box_assoc_1"/>
    <property type="match status" value="1"/>
</dbReference>
<dbReference type="Proteomes" id="UP000631114">
    <property type="component" value="Unassembled WGS sequence"/>
</dbReference>
<name>A0A835LK17_9MAGN</name>
<dbReference type="Pfam" id="PF00646">
    <property type="entry name" value="F-box"/>
    <property type="match status" value="1"/>
</dbReference>
<dbReference type="Gene3D" id="1.20.1280.50">
    <property type="match status" value="1"/>
</dbReference>
<accession>A0A835LK17</accession>
<organism evidence="2 3">
    <name type="scientific">Coptis chinensis</name>
    <dbReference type="NCBI Taxonomy" id="261450"/>
    <lineage>
        <taxon>Eukaryota</taxon>
        <taxon>Viridiplantae</taxon>
        <taxon>Streptophyta</taxon>
        <taxon>Embryophyta</taxon>
        <taxon>Tracheophyta</taxon>
        <taxon>Spermatophyta</taxon>
        <taxon>Magnoliopsida</taxon>
        <taxon>Ranunculales</taxon>
        <taxon>Ranunculaceae</taxon>
        <taxon>Coptidoideae</taxon>
        <taxon>Coptis</taxon>
    </lineage>
</organism>
<sequence length="387" mass="43945">MEETAGVEAHKRVKTYYERRSECALWNVPEDITANILARLHIRYLMLCRCVCRAWRILISDPISILMHLTHRRTLQLNNIEDTDLVFGVRDSFAKTNFYMVENVGSSNESVKLFPALPSHLSKYKLVASCNGLLCLRNLTLRDRVIIIWNPFTGEILDIPSPNLVTAKSVTHFGFGYDSIVKKYKVLAISYPETLDDTKLVVAEVWTLGLGSWRHIGIVPFQPVDPQFSLEGSLHWMSYERESNLLGIGSFDVRNEEFHFVLIPQNFNSKSSRFVVDTGALGGYISAVNYPSPGLGEIWIMKHFESWTKQYVISMEEGFQYFKPLCLLKSGEILLVYNGAKLVSCDPQTSQIREVGLSRNSHNPNFVIDRFDFVGTFASPMRGGGVE</sequence>
<dbReference type="PANTHER" id="PTHR31672">
    <property type="entry name" value="BNACNNG10540D PROTEIN"/>
    <property type="match status" value="1"/>
</dbReference>